<sequence>METSNPQITVLMPAYNAADYIAPAIQSVLDQTFIDFELLIINDGSTDDTLAVINTFDDQRIVVITQPNGGVACALNTGLIYARAPYIARFDADDICYPKRLETQYDFMVSNPEYDILGSAVDYTDMHGQHVFNFQPPAYSNEQIRQLNYTVCPFIHSSVFYKKEVIIGFGGYDKSAYSFEDHLLWRNILRSVKAFNFSQPLIKVRLNPESITIDEKWRSREFRRIKYTALKNGYISAEEGQQLKAIGKMQGNDTIKHGAYHALLGKKFLWNNHQPLKARENLKKVIVINRLDWKSYILFLLSFLPANALLKLYNVGKFKAMGGLEHEN</sequence>
<dbReference type="eggNOG" id="COG1215">
    <property type="taxonomic scope" value="Bacteria"/>
</dbReference>
<dbReference type="HOGENOM" id="CLU_025996_0_0_10"/>
<dbReference type="Proteomes" id="UP000002774">
    <property type="component" value="Chromosome"/>
</dbReference>
<dbReference type="InterPro" id="IPR029044">
    <property type="entry name" value="Nucleotide-diphossugar_trans"/>
</dbReference>
<dbReference type="InterPro" id="IPR001173">
    <property type="entry name" value="Glyco_trans_2-like"/>
</dbReference>
<dbReference type="RefSeq" id="WP_008507785.1">
    <property type="nucleotide sequence ID" value="NZ_CM001403.1"/>
</dbReference>
<keyword evidence="2" id="KW-0328">Glycosyltransferase</keyword>
<evidence type="ECO:0000256" key="2">
    <source>
        <dbReference type="ARBA" id="ARBA00022676"/>
    </source>
</evidence>
<dbReference type="Gene3D" id="3.90.550.10">
    <property type="entry name" value="Spore Coat Polysaccharide Biosynthesis Protein SpsA, Chain A"/>
    <property type="match status" value="1"/>
</dbReference>
<accession>H1YG98</accession>
<evidence type="ECO:0000256" key="3">
    <source>
        <dbReference type="ARBA" id="ARBA00022679"/>
    </source>
</evidence>
<dbReference type="Pfam" id="PF00535">
    <property type="entry name" value="Glycos_transf_2"/>
    <property type="match status" value="1"/>
</dbReference>
<protein>
    <submittedName>
        <fullName evidence="5">Glycosyl transferase family 2</fullName>
    </submittedName>
</protein>
<dbReference type="EMBL" id="CM001403">
    <property type="protein sequence ID" value="EHQ27362.1"/>
    <property type="molecule type" value="Genomic_DNA"/>
</dbReference>
<proteinExistence type="inferred from homology"/>
<evidence type="ECO:0000259" key="4">
    <source>
        <dbReference type="Pfam" id="PF00535"/>
    </source>
</evidence>
<dbReference type="PANTHER" id="PTHR43685:SF5">
    <property type="entry name" value="GLYCOSYLTRANSFERASE EPSE-RELATED"/>
    <property type="match status" value="1"/>
</dbReference>
<feature type="domain" description="Glycosyltransferase 2-like" evidence="4">
    <location>
        <begin position="9"/>
        <end position="166"/>
    </location>
</feature>
<evidence type="ECO:0000313" key="6">
    <source>
        <dbReference type="Proteomes" id="UP000002774"/>
    </source>
</evidence>
<reference evidence="5" key="1">
    <citation type="submission" date="2011-09" db="EMBL/GenBank/DDBJ databases">
        <title>The permanent draft genome of Mucilaginibacter paludis DSM 18603.</title>
        <authorList>
            <consortium name="US DOE Joint Genome Institute (JGI-PGF)"/>
            <person name="Lucas S."/>
            <person name="Han J."/>
            <person name="Lapidus A."/>
            <person name="Bruce D."/>
            <person name="Goodwin L."/>
            <person name="Pitluck S."/>
            <person name="Peters L."/>
            <person name="Kyrpides N."/>
            <person name="Mavromatis K."/>
            <person name="Ivanova N."/>
            <person name="Mikhailova N."/>
            <person name="Held B."/>
            <person name="Detter J.C."/>
            <person name="Tapia R."/>
            <person name="Han C."/>
            <person name="Land M."/>
            <person name="Hauser L."/>
            <person name="Markowitz V."/>
            <person name="Cheng J.-F."/>
            <person name="Hugenholtz P."/>
            <person name="Woyke T."/>
            <person name="Wu D."/>
            <person name="Tindall B."/>
            <person name="Brambilla E."/>
            <person name="Klenk H.-P."/>
            <person name="Eisen J.A."/>
        </authorList>
    </citation>
    <scope>NUCLEOTIDE SEQUENCE [LARGE SCALE GENOMIC DNA]</scope>
    <source>
        <strain evidence="5">DSM 18603</strain>
    </source>
</reference>
<name>H1YG98_9SPHI</name>
<dbReference type="GO" id="GO:0016757">
    <property type="term" value="F:glycosyltransferase activity"/>
    <property type="evidence" value="ECO:0007669"/>
    <property type="project" value="UniProtKB-KW"/>
</dbReference>
<comment type="similarity">
    <text evidence="1">Belongs to the glycosyltransferase 2 family.</text>
</comment>
<dbReference type="SUPFAM" id="SSF53448">
    <property type="entry name" value="Nucleotide-diphospho-sugar transferases"/>
    <property type="match status" value="1"/>
</dbReference>
<dbReference type="AlphaFoldDB" id="H1YG98"/>
<keyword evidence="3 5" id="KW-0808">Transferase</keyword>
<evidence type="ECO:0000256" key="1">
    <source>
        <dbReference type="ARBA" id="ARBA00006739"/>
    </source>
</evidence>
<dbReference type="STRING" id="714943.Mucpa_3258"/>
<gene>
    <name evidence="5" type="ORF">Mucpa_3258</name>
</gene>
<evidence type="ECO:0000313" key="5">
    <source>
        <dbReference type="EMBL" id="EHQ27362.1"/>
    </source>
</evidence>
<keyword evidence="6" id="KW-1185">Reference proteome</keyword>
<dbReference type="PANTHER" id="PTHR43685">
    <property type="entry name" value="GLYCOSYLTRANSFERASE"/>
    <property type="match status" value="1"/>
</dbReference>
<organism evidence="5 6">
    <name type="scientific">Mucilaginibacter paludis DSM 18603</name>
    <dbReference type="NCBI Taxonomy" id="714943"/>
    <lineage>
        <taxon>Bacteria</taxon>
        <taxon>Pseudomonadati</taxon>
        <taxon>Bacteroidota</taxon>
        <taxon>Sphingobacteriia</taxon>
        <taxon>Sphingobacteriales</taxon>
        <taxon>Sphingobacteriaceae</taxon>
        <taxon>Mucilaginibacter</taxon>
    </lineage>
</organism>
<dbReference type="OrthoDB" id="9815829at2"/>
<dbReference type="InterPro" id="IPR050834">
    <property type="entry name" value="Glycosyltransf_2"/>
</dbReference>